<dbReference type="EMBL" id="CM026431">
    <property type="protein sequence ID" value="KAG0558041.1"/>
    <property type="molecule type" value="Genomic_DNA"/>
</dbReference>
<reference evidence="2" key="1">
    <citation type="submission" date="2020-06" db="EMBL/GenBank/DDBJ databases">
        <title>WGS assembly of Ceratodon purpureus strain R40.</title>
        <authorList>
            <person name="Carey S.B."/>
            <person name="Jenkins J."/>
            <person name="Shu S."/>
            <person name="Lovell J.T."/>
            <person name="Sreedasyam A."/>
            <person name="Maumus F."/>
            <person name="Tiley G.P."/>
            <person name="Fernandez-Pozo N."/>
            <person name="Barry K."/>
            <person name="Chen C."/>
            <person name="Wang M."/>
            <person name="Lipzen A."/>
            <person name="Daum C."/>
            <person name="Saski C.A."/>
            <person name="Payton A.C."/>
            <person name="Mcbreen J.C."/>
            <person name="Conrad R.E."/>
            <person name="Kollar L.M."/>
            <person name="Olsson S."/>
            <person name="Huttunen S."/>
            <person name="Landis J.B."/>
            <person name="Wickett N.J."/>
            <person name="Johnson M.G."/>
            <person name="Rensing S.A."/>
            <person name="Grimwood J."/>
            <person name="Schmutz J."/>
            <person name="Mcdaniel S.F."/>
        </authorList>
    </citation>
    <scope>NUCLEOTIDE SEQUENCE</scope>
    <source>
        <strain evidence="2">R40</strain>
    </source>
</reference>
<accession>A0A8T0GFI3</accession>
<keyword evidence="3" id="KW-1185">Reference proteome</keyword>
<evidence type="ECO:0000256" key="1">
    <source>
        <dbReference type="SAM" id="MobiDB-lite"/>
    </source>
</evidence>
<feature type="region of interest" description="Disordered" evidence="1">
    <location>
        <begin position="73"/>
        <end position="93"/>
    </location>
</feature>
<name>A0A8T0GFI3_CERPU</name>
<sequence length="112" mass="12324">METLPDDSEEQRAKTVEAFEKLLATAGAAKAEAGQRPEALSLQIQCMQGQIDNYHGQLLHMGDHEIDEKTRVRGLTDTPPGKSSMGPTRPKRTVQDAGVSCWYAIIHSAYEI</sequence>
<evidence type="ECO:0000313" key="3">
    <source>
        <dbReference type="Proteomes" id="UP000822688"/>
    </source>
</evidence>
<dbReference type="Proteomes" id="UP000822688">
    <property type="component" value="Chromosome 10"/>
</dbReference>
<protein>
    <submittedName>
        <fullName evidence="2">Uncharacterized protein</fullName>
    </submittedName>
</protein>
<organism evidence="2 3">
    <name type="scientific">Ceratodon purpureus</name>
    <name type="common">Fire moss</name>
    <name type="synonym">Dicranum purpureum</name>
    <dbReference type="NCBI Taxonomy" id="3225"/>
    <lineage>
        <taxon>Eukaryota</taxon>
        <taxon>Viridiplantae</taxon>
        <taxon>Streptophyta</taxon>
        <taxon>Embryophyta</taxon>
        <taxon>Bryophyta</taxon>
        <taxon>Bryophytina</taxon>
        <taxon>Bryopsida</taxon>
        <taxon>Dicranidae</taxon>
        <taxon>Pseudoditrichales</taxon>
        <taxon>Ditrichaceae</taxon>
        <taxon>Ceratodon</taxon>
    </lineage>
</organism>
<dbReference type="AlphaFoldDB" id="A0A8T0GFI3"/>
<gene>
    <name evidence="2" type="ORF">KC19_10G000100</name>
</gene>
<proteinExistence type="predicted"/>
<comment type="caution">
    <text evidence="2">The sequence shown here is derived from an EMBL/GenBank/DDBJ whole genome shotgun (WGS) entry which is preliminary data.</text>
</comment>
<evidence type="ECO:0000313" key="2">
    <source>
        <dbReference type="EMBL" id="KAG0558041.1"/>
    </source>
</evidence>